<sequence>MVFLSPSGQGKWGLAAVIQDADDLVSAAGSDNSNMIAALTNKQQVSAYLDTIVEDCIKFTSSFNSISFTHVRRVANQTIRYLAKLALSSGLDFIWIEETTSCIFEFVAFDLPPESA</sequence>
<comment type="caution">
    <text evidence="1">The sequence shown here is derived from an EMBL/GenBank/DDBJ whole genome shotgun (WGS) entry which is preliminary data.</text>
</comment>
<proteinExistence type="predicted"/>
<dbReference type="Proteomes" id="UP001177021">
    <property type="component" value="Unassembled WGS sequence"/>
</dbReference>
<organism evidence="1 2">
    <name type="scientific">Trifolium pratense</name>
    <name type="common">Red clover</name>
    <dbReference type="NCBI Taxonomy" id="57577"/>
    <lineage>
        <taxon>Eukaryota</taxon>
        <taxon>Viridiplantae</taxon>
        <taxon>Streptophyta</taxon>
        <taxon>Embryophyta</taxon>
        <taxon>Tracheophyta</taxon>
        <taxon>Spermatophyta</taxon>
        <taxon>Magnoliopsida</taxon>
        <taxon>eudicotyledons</taxon>
        <taxon>Gunneridae</taxon>
        <taxon>Pentapetalae</taxon>
        <taxon>rosids</taxon>
        <taxon>fabids</taxon>
        <taxon>Fabales</taxon>
        <taxon>Fabaceae</taxon>
        <taxon>Papilionoideae</taxon>
        <taxon>50 kb inversion clade</taxon>
        <taxon>NPAAA clade</taxon>
        <taxon>Hologalegina</taxon>
        <taxon>IRL clade</taxon>
        <taxon>Trifolieae</taxon>
        <taxon>Trifolium</taxon>
    </lineage>
</organism>
<evidence type="ECO:0000313" key="1">
    <source>
        <dbReference type="EMBL" id="CAJ2642651.1"/>
    </source>
</evidence>
<evidence type="ECO:0000313" key="2">
    <source>
        <dbReference type="Proteomes" id="UP001177021"/>
    </source>
</evidence>
<keyword evidence="2" id="KW-1185">Reference proteome</keyword>
<name>A0ACB0JCC3_TRIPR</name>
<gene>
    <name evidence="1" type="ORF">MILVUS5_LOCUS12090</name>
</gene>
<protein>
    <submittedName>
        <fullName evidence="1">Uncharacterized protein</fullName>
    </submittedName>
</protein>
<accession>A0ACB0JCC3</accession>
<dbReference type="EMBL" id="CASHSV030000034">
    <property type="protein sequence ID" value="CAJ2642651.1"/>
    <property type="molecule type" value="Genomic_DNA"/>
</dbReference>
<reference evidence="1" key="1">
    <citation type="submission" date="2023-10" db="EMBL/GenBank/DDBJ databases">
        <authorList>
            <person name="Rodriguez Cubillos JULIANA M."/>
            <person name="De Vega J."/>
        </authorList>
    </citation>
    <scope>NUCLEOTIDE SEQUENCE</scope>
</reference>